<dbReference type="Proteomes" id="UP001292094">
    <property type="component" value="Unassembled WGS sequence"/>
</dbReference>
<evidence type="ECO:0000313" key="3">
    <source>
        <dbReference type="Proteomes" id="UP001292094"/>
    </source>
</evidence>
<feature type="region of interest" description="Disordered" evidence="1">
    <location>
        <begin position="57"/>
        <end position="78"/>
    </location>
</feature>
<reference evidence="2" key="1">
    <citation type="submission" date="2023-11" db="EMBL/GenBank/DDBJ databases">
        <title>Genome assemblies of two species of porcelain crab, Petrolisthes cinctipes and Petrolisthes manimaculis (Anomura: Porcellanidae).</title>
        <authorList>
            <person name="Angst P."/>
        </authorList>
    </citation>
    <scope>NUCLEOTIDE SEQUENCE</scope>
    <source>
        <strain evidence="2">PB745_02</strain>
        <tissue evidence="2">Gill</tissue>
    </source>
</reference>
<name>A0AAE1PCV4_9EUCA</name>
<evidence type="ECO:0000313" key="2">
    <source>
        <dbReference type="EMBL" id="KAK4305753.1"/>
    </source>
</evidence>
<protein>
    <submittedName>
        <fullName evidence="2">Uncharacterized protein</fullName>
    </submittedName>
</protein>
<organism evidence="2 3">
    <name type="scientific">Petrolisthes manimaculis</name>
    <dbReference type="NCBI Taxonomy" id="1843537"/>
    <lineage>
        <taxon>Eukaryota</taxon>
        <taxon>Metazoa</taxon>
        <taxon>Ecdysozoa</taxon>
        <taxon>Arthropoda</taxon>
        <taxon>Crustacea</taxon>
        <taxon>Multicrustacea</taxon>
        <taxon>Malacostraca</taxon>
        <taxon>Eumalacostraca</taxon>
        <taxon>Eucarida</taxon>
        <taxon>Decapoda</taxon>
        <taxon>Pleocyemata</taxon>
        <taxon>Anomura</taxon>
        <taxon>Galatheoidea</taxon>
        <taxon>Porcellanidae</taxon>
        <taxon>Petrolisthes</taxon>
    </lineage>
</organism>
<dbReference type="AlphaFoldDB" id="A0AAE1PCV4"/>
<sequence length="114" mass="13040">MNETQHLVTQKKTRVDKMETDNCVTAQRHCQQIYDVMISQPTPPTHSQLHTFHPLTTPHLPPTPPLTHSNSSTHSSTPSTFSSNLFHTLLHSFHTLLHPFHTLLYLLHPLLQPL</sequence>
<gene>
    <name evidence="2" type="ORF">Pmani_022378</name>
</gene>
<keyword evidence="3" id="KW-1185">Reference proteome</keyword>
<dbReference type="EMBL" id="JAWZYT010002238">
    <property type="protein sequence ID" value="KAK4305753.1"/>
    <property type="molecule type" value="Genomic_DNA"/>
</dbReference>
<accession>A0AAE1PCV4</accession>
<feature type="compositionally biased region" description="Low complexity" evidence="1">
    <location>
        <begin position="66"/>
        <end position="78"/>
    </location>
</feature>
<proteinExistence type="predicted"/>
<evidence type="ECO:0000256" key="1">
    <source>
        <dbReference type="SAM" id="MobiDB-lite"/>
    </source>
</evidence>
<comment type="caution">
    <text evidence="2">The sequence shown here is derived from an EMBL/GenBank/DDBJ whole genome shotgun (WGS) entry which is preliminary data.</text>
</comment>